<proteinExistence type="predicted"/>
<name>A0A518BHQ7_9BACT</name>
<gene>
    <name evidence="2" type="ORF">Pla133_15470</name>
</gene>
<evidence type="ECO:0000313" key="3">
    <source>
        <dbReference type="Proteomes" id="UP000316921"/>
    </source>
</evidence>
<dbReference type="EMBL" id="CP036287">
    <property type="protein sequence ID" value="QDU66473.1"/>
    <property type="molecule type" value="Genomic_DNA"/>
</dbReference>
<dbReference type="RefSeq" id="WP_145064311.1">
    <property type="nucleotide sequence ID" value="NZ_CP036287.1"/>
</dbReference>
<organism evidence="2 3">
    <name type="scientific">Engelhardtia mirabilis</name>
    <dbReference type="NCBI Taxonomy" id="2528011"/>
    <lineage>
        <taxon>Bacteria</taxon>
        <taxon>Pseudomonadati</taxon>
        <taxon>Planctomycetota</taxon>
        <taxon>Planctomycetia</taxon>
        <taxon>Planctomycetia incertae sedis</taxon>
        <taxon>Engelhardtia</taxon>
    </lineage>
</organism>
<dbReference type="KEGG" id="pbap:Pla133_15470"/>
<reference evidence="2 3" key="1">
    <citation type="submission" date="2019-02" db="EMBL/GenBank/DDBJ databases">
        <title>Deep-cultivation of Planctomycetes and their phenomic and genomic characterization uncovers novel biology.</title>
        <authorList>
            <person name="Wiegand S."/>
            <person name="Jogler M."/>
            <person name="Boedeker C."/>
            <person name="Pinto D."/>
            <person name="Vollmers J."/>
            <person name="Rivas-Marin E."/>
            <person name="Kohn T."/>
            <person name="Peeters S.H."/>
            <person name="Heuer A."/>
            <person name="Rast P."/>
            <person name="Oberbeckmann S."/>
            <person name="Bunk B."/>
            <person name="Jeske O."/>
            <person name="Meyerdierks A."/>
            <person name="Storesund J.E."/>
            <person name="Kallscheuer N."/>
            <person name="Luecker S."/>
            <person name="Lage O.M."/>
            <person name="Pohl T."/>
            <person name="Merkel B.J."/>
            <person name="Hornburger P."/>
            <person name="Mueller R.-W."/>
            <person name="Bruemmer F."/>
            <person name="Labrenz M."/>
            <person name="Spormann A.M."/>
            <person name="Op den Camp H."/>
            <person name="Overmann J."/>
            <person name="Amann R."/>
            <person name="Jetten M.S.M."/>
            <person name="Mascher T."/>
            <person name="Medema M.H."/>
            <person name="Devos D.P."/>
            <person name="Kaster A.-K."/>
            <person name="Ovreas L."/>
            <person name="Rohde M."/>
            <person name="Galperin M.Y."/>
            <person name="Jogler C."/>
        </authorList>
    </citation>
    <scope>NUCLEOTIDE SEQUENCE [LARGE SCALE GENOMIC DNA]</scope>
    <source>
        <strain evidence="2 3">Pla133</strain>
    </source>
</reference>
<protein>
    <submittedName>
        <fullName evidence="2">Serine endopeptidase inhibitor</fullName>
    </submittedName>
</protein>
<dbReference type="Pfam" id="PF12559">
    <property type="entry name" value="Inhibitor_I10"/>
    <property type="match status" value="1"/>
</dbReference>
<keyword evidence="3" id="KW-1185">Reference proteome</keyword>
<dbReference type="NCBIfam" id="NF033738">
    <property type="entry name" value="microvirid_RiPP"/>
    <property type="match status" value="1"/>
</dbReference>
<dbReference type="InterPro" id="IPR022217">
    <property type="entry name" value="Prot_inh_I10_marinostatin"/>
</dbReference>
<dbReference type="Proteomes" id="UP000316921">
    <property type="component" value="Chromosome"/>
</dbReference>
<feature type="region of interest" description="Disordered" evidence="1">
    <location>
        <begin position="30"/>
        <end position="61"/>
    </location>
</feature>
<evidence type="ECO:0000256" key="1">
    <source>
        <dbReference type="SAM" id="MobiDB-lite"/>
    </source>
</evidence>
<dbReference type="AlphaFoldDB" id="A0A518BHQ7"/>
<accession>A0A518BHQ7</accession>
<sequence length="61" mass="6801">MQKPENKPFFARFLEGQYPEVQTDIQAGKGGIWSTNKYPSDADEDVTMKYPSDGDDDGPTS</sequence>
<evidence type="ECO:0000313" key="2">
    <source>
        <dbReference type="EMBL" id="QDU66473.1"/>
    </source>
</evidence>